<dbReference type="RefSeq" id="WP_047885053.1">
    <property type="nucleotide sequence ID" value="NZ_CP071326.1"/>
</dbReference>
<keyword evidence="1" id="KW-0378">Hydrolase</keyword>
<dbReference type="STRING" id="320778.ABT57_09860"/>
<name>A0A0J1HE92_9GAMM</name>
<dbReference type="GO" id="GO:0046872">
    <property type="term" value="F:metal ion binding"/>
    <property type="evidence" value="ECO:0007669"/>
    <property type="project" value="UniProtKB-KW"/>
</dbReference>
<dbReference type="InterPro" id="IPR011650">
    <property type="entry name" value="Peptidase_M20_dimer"/>
</dbReference>
<dbReference type="Gene3D" id="3.30.70.360">
    <property type="match status" value="1"/>
</dbReference>
<dbReference type="PATRIC" id="fig|320778.3.peg.2151"/>
<evidence type="ECO:0000313" key="5">
    <source>
        <dbReference type="Proteomes" id="UP000035909"/>
    </source>
</evidence>
<evidence type="ECO:0000259" key="3">
    <source>
        <dbReference type="Pfam" id="PF07687"/>
    </source>
</evidence>
<feature type="binding site" evidence="2">
    <location>
        <position position="353"/>
    </location>
    <ligand>
        <name>Mn(2+)</name>
        <dbReference type="ChEBI" id="CHEBI:29035"/>
        <label>2</label>
    </ligand>
</feature>
<feature type="binding site" evidence="2">
    <location>
        <position position="101"/>
    </location>
    <ligand>
        <name>Mn(2+)</name>
        <dbReference type="ChEBI" id="CHEBI:29035"/>
        <label>2</label>
    </ligand>
</feature>
<dbReference type="GO" id="GO:0016787">
    <property type="term" value="F:hydrolase activity"/>
    <property type="evidence" value="ECO:0007669"/>
    <property type="project" value="UniProtKB-KW"/>
</dbReference>
<dbReference type="SUPFAM" id="SSF53187">
    <property type="entry name" value="Zn-dependent exopeptidases"/>
    <property type="match status" value="1"/>
</dbReference>
<comment type="caution">
    <text evidence="4">The sequence shown here is derived from an EMBL/GenBank/DDBJ whole genome shotgun (WGS) entry which is preliminary data.</text>
</comment>
<keyword evidence="2" id="KW-0479">Metal-binding</keyword>
<keyword evidence="5" id="KW-1185">Reference proteome</keyword>
<dbReference type="PANTHER" id="PTHR11014">
    <property type="entry name" value="PEPTIDASE M20 FAMILY MEMBER"/>
    <property type="match status" value="1"/>
</dbReference>
<accession>A0A0J1HE92</accession>
<dbReference type="PANTHER" id="PTHR11014:SF169">
    <property type="entry name" value="CLAN MH, FAMILY M20, PEPTIDASE T-LIKE METALLOPEPTIDASE"/>
    <property type="match status" value="1"/>
</dbReference>
<dbReference type="InterPro" id="IPR017439">
    <property type="entry name" value="Amidohydrolase"/>
</dbReference>
<comment type="cofactor">
    <cofactor evidence="2">
        <name>Mn(2+)</name>
        <dbReference type="ChEBI" id="CHEBI:29035"/>
    </cofactor>
    <text evidence="2">The Mn(2+) ion enhances activity.</text>
</comment>
<dbReference type="SUPFAM" id="SSF55031">
    <property type="entry name" value="Bacterial exopeptidase dimerisation domain"/>
    <property type="match status" value="1"/>
</dbReference>
<feature type="binding site" evidence="2">
    <location>
        <position position="134"/>
    </location>
    <ligand>
        <name>Mn(2+)</name>
        <dbReference type="ChEBI" id="CHEBI:29035"/>
        <label>2</label>
    </ligand>
</feature>
<dbReference type="Pfam" id="PF01546">
    <property type="entry name" value="Peptidase_M20"/>
    <property type="match status" value="1"/>
</dbReference>
<evidence type="ECO:0000313" key="4">
    <source>
        <dbReference type="EMBL" id="KLV09965.1"/>
    </source>
</evidence>
<dbReference type="PIRSF" id="PIRSF005962">
    <property type="entry name" value="Pept_M20D_amidohydro"/>
    <property type="match status" value="1"/>
</dbReference>
<feature type="domain" description="Peptidase M20 dimerisation" evidence="3">
    <location>
        <begin position="182"/>
        <end position="275"/>
    </location>
</feature>
<feature type="binding site" evidence="2">
    <location>
        <position position="99"/>
    </location>
    <ligand>
        <name>Mn(2+)</name>
        <dbReference type="ChEBI" id="CHEBI:29035"/>
        <label>2</label>
    </ligand>
</feature>
<protein>
    <submittedName>
        <fullName evidence="4">Peptidase M20</fullName>
    </submittedName>
</protein>
<reference evidence="4 5" key="1">
    <citation type="submission" date="2015-05" db="EMBL/GenBank/DDBJ databases">
        <title>Photobacterium galathea sp. nov.</title>
        <authorList>
            <person name="Machado H."/>
            <person name="Gram L."/>
        </authorList>
    </citation>
    <scope>NUCLEOTIDE SEQUENCE [LARGE SCALE GENOMIC DNA]</scope>
    <source>
        <strain evidence="4 5">DSM 22954</strain>
    </source>
</reference>
<dbReference type="InterPro" id="IPR002933">
    <property type="entry name" value="Peptidase_M20"/>
</dbReference>
<dbReference type="Proteomes" id="UP000035909">
    <property type="component" value="Unassembled WGS sequence"/>
</dbReference>
<gene>
    <name evidence="4" type="ORF">ABT57_09860</name>
</gene>
<dbReference type="Pfam" id="PF07687">
    <property type="entry name" value="M20_dimer"/>
    <property type="match status" value="1"/>
</dbReference>
<evidence type="ECO:0000256" key="2">
    <source>
        <dbReference type="PIRSR" id="PIRSR005962-1"/>
    </source>
</evidence>
<dbReference type="InterPro" id="IPR036264">
    <property type="entry name" value="Bact_exopeptidase_dim_dom"/>
</dbReference>
<keyword evidence="2" id="KW-0464">Manganese</keyword>
<organism evidence="4 5">
    <name type="scientific">Photobacterium ganghwense</name>
    <dbReference type="NCBI Taxonomy" id="320778"/>
    <lineage>
        <taxon>Bacteria</taxon>
        <taxon>Pseudomonadati</taxon>
        <taxon>Pseudomonadota</taxon>
        <taxon>Gammaproteobacteria</taxon>
        <taxon>Vibrionales</taxon>
        <taxon>Vibrionaceae</taxon>
        <taxon>Photobacterium</taxon>
    </lineage>
</organism>
<evidence type="ECO:0000256" key="1">
    <source>
        <dbReference type="ARBA" id="ARBA00022801"/>
    </source>
</evidence>
<feature type="binding site" evidence="2">
    <location>
        <position position="160"/>
    </location>
    <ligand>
        <name>Mn(2+)</name>
        <dbReference type="ChEBI" id="CHEBI:29035"/>
        <label>2</label>
    </ligand>
</feature>
<sequence length="381" mass="41630">MEKTLPTQNFDPILFRRTLHQFPELSGKEQTTAQRIISQLNAFGLTPRTNIGGHGIVCEIRGTRPGTTTLLRADFDALPIVEKSDHAHCSQHPGVMHACGHDGHTASMMAVARHLASHPPVSGSVLLLFQPAEETGTGAADMLRDPWLAGQAVNNVFAYHNLPGYPLNTVITRPETFACASTGVTITLEGKTSHAAKPENGINPTNTLIALMQELQQLPTRFPDVFSLVTIIHATLGEPAFGTAPGDAQLLATLRSEQSDVLKAMQHAVEAATRTYSEQTGLHYQVSWQESFNAAVNTHHHNELVQRAASELGLPVYQLQEPMRWSEDVAEFLACWPGALFCVGSGESHPQLHNPDYDFPDALIETASALFLHLIEMLHNR</sequence>
<proteinExistence type="predicted"/>
<dbReference type="EMBL" id="LDOU01000007">
    <property type="protein sequence ID" value="KLV09965.1"/>
    <property type="molecule type" value="Genomic_DNA"/>
</dbReference>
<dbReference type="AlphaFoldDB" id="A0A0J1HE92"/>
<dbReference type="Gene3D" id="3.40.630.10">
    <property type="entry name" value="Zn peptidases"/>
    <property type="match status" value="1"/>
</dbReference>
<dbReference type="OrthoDB" id="9777385at2"/>
<dbReference type="NCBIfam" id="TIGR01891">
    <property type="entry name" value="amidohydrolases"/>
    <property type="match status" value="1"/>
</dbReference>